<feature type="transmembrane region" description="Helical" evidence="2">
    <location>
        <begin position="58"/>
        <end position="76"/>
    </location>
</feature>
<dbReference type="Gene3D" id="1.20.1250.20">
    <property type="entry name" value="MFS general substrate transporter like domains"/>
    <property type="match status" value="1"/>
</dbReference>
<protein>
    <submittedName>
        <fullName evidence="4">Thiamine transporter 2</fullName>
    </submittedName>
</protein>
<evidence type="ECO:0000313" key="4">
    <source>
        <dbReference type="WBParaSite" id="SPAL_0001547400.1"/>
    </source>
</evidence>
<evidence type="ECO:0000256" key="2">
    <source>
        <dbReference type="SAM" id="Phobius"/>
    </source>
</evidence>
<reference evidence="4" key="1">
    <citation type="submission" date="2017-02" db="UniProtKB">
        <authorList>
            <consortium name="WormBaseParasite"/>
        </authorList>
    </citation>
    <scope>IDENTIFICATION</scope>
</reference>
<feature type="transmembrane region" description="Helical" evidence="2">
    <location>
        <begin position="173"/>
        <end position="191"/>
    </location>
</feature>
<keyword evidence="2" id="KW-0812">Transmembrane</keyword>
<dbReference type="GO" id="GO:0005886">
    <property type="term" value="C:plasma membrane"/>
    <property type="evidence" value="ECO:0007669"/>
    <property type="project" value="TreeGrafter"/>
</dbReference>
<sequence>MIIEFFKRNKASLLPIILCIYAFLKEIKVGEPFVFKYQTTVLNFTSTVLSGQVYPLSAYSYLIFLVPIFLLTDIFLYKPTMVIEMVGQVSLRYLFIYGLSLFEQQIAYVFYGIASASEVAFFAYIYAVLDKEQFQKLTSWTRAGTMGGRTTGYIVAQIIILTGMGDYLTLNKIALVIPSIVLLICICLPRVHWKHMVERLFEPDEECNGKIVHNEEKPDCYSKYLAFRFRQLKNDFIKIYSIGYIRKWSFWYSMTTCMSLQVALYAQTLWGEASEKDNPLNGFAEATYTFTAGISILLMNKINLSPFALYAQTLWGEASEKDNPLNGFAEATYTFTAGISILLMNKINLNWDKYGEIVLVVISSIDAGLLLINAVTSNIFVMYGCYIGYRCFYQVMITIAQWNIAKKMVCESYGLVFGVNSFIALIMQSIIAAVVSDKRGLGMDVRSQYIVYCGFHLLIAVIFLCSVLNTLISNNLSKRKIRHSISSSDFSTTNSGSDVV</sequence>
<accession>A0A0N5CC66</accession>
<keyword evidence="3" id="KW-1185">Reference proteome</keyword>
<dbReference type="GO" id="GO:0090482">
    <property type="term" value="F:vitamin transmembrane transporter activity"/>
    <property type="evidence" value="ECO:0007669"/>
    <property type="project" value="InterPro"/>
</dbReference>
<feature type="transmembrane region" description="Helical" evidence="2">
    <location>
        <begin position="380"/>
        <end position="400"/>
    </location>
</feature>
<keyword evidence="2" id="KW-0472">Membrane</keyword>
<dbReference type="InterPro" id="IPR002666">
    <property type="entry name" value="Folate_carrier"/>
</dbReference>
<name>A0A0N5CC66_STREA</name>
<organism evidence="3 4">
    <name type="scientific">Strongyloides papillosus</name>
    <name type="common">Intestinal threadworm</name>
    <dbReference type="NCBI Taxonomy" id="174720"/>
    <lineage>
        <taxon>Eukaryota</taxon>
        <taxon>Metazoa</taxon>
        <taxon>Ecdysozoa</taxon>
        <taxon>Nematoda</taxon>
        <taxon>Chromadorea</taxon>
        <taxon>Rhabditida</taxon>
        <taxon>Tylenchina</taxon>
        <taxon>Panagrolaimomorpha</taxon>
        <taxon>Strongyloidoidea</taxon>
        <taxon>Strongyloididae</taxon>
        <taxon>Strongyloides</taxon>
    </lineage>
</organism>
<dbReference type="WBParaSite" id="SPAL_0001547400.1">
    <property type="protein sequence ID" value="SPAL_0001547400.1"/>
    <property type="gene ID" value="SPAL_0001547400"/>
</dbReference>
<dbReference type="SUPFAM" id="SSF103473">
    <property type="entry name" value="MFS general substrate transporter"/>
    <property type="match status" value="1"/>
</dbReference>
<feature type="transmembrane region" description="Helical" evidence="2">
    <location>
        <begin position="412"/>
        <end position="434"/>
    </location>
</feature>
<dbReference type="PANTHER" id="PTHR10686">
    <property type="entry name" value="FOLATE TRANSPORTER"/>
    <property type="match status" value="1"/>
</dbReference>
<dbReference type="Proteomes" id="UP000046392">
    <property type="component" value="Unplaced"/>
</dbReference>
<dbReference type="AlphaFoldDB" id="A0A0N5CC66"/>
<feature type="transmembrane region" description="Helical" evidence="2">
    <location>
        <begin position="449"/>
        <end position="472"/>
    </location>
</feature>
<dbReference type="InterPro" id="IPR036259">
    <property type="entry name" value="MFS_trans_sf"/>
</dbReference>
<dbReference type="PANTHER" id="PTHR10686:SF18">
    <property type="entry name" value="IP11787P-RELATED"/>
    <property type="match status" value="1"/>
</dbReference>
<keyword evidence="2" id="KW-1133">Transmembrane helix</keyword>
<feature type="transmembrane region" description="Helical" evidence="2">
    <location>
        <begin position="108"/>
        <end position="129"/>
    </location>
</feature>
<evidence type="ECO:0000256" key="1">
    <source>
        <dbReference type="ARBA" id="ARBA00005773"/>
    </source>
</evidence>
<evidence type="ECO:0000313" key="3">
    <source>
        <dbReference type="Proteomes" id="UP000046392"/>
    </source>
</evidence>
<feature type="transmembrane region" description="Helical" evidence="2">
    <location>
        <begin position="250"/>
        <end position="270"/>
    </location>
</feature>
<comment type="similarity">
    <text evidence="1">Belongs to the reduced folate carrier (RFC) transporter (TC 2.A.48) family.</text>
</comment>
<proteinExistence type="inferred from homology"/>
<dbReference type="Pfam" id="PF01770">
    <property type="entry name" value="Folate_carrier"/>
    <property type="match status" value="2"/>
</dbReference>